<evidence type="ECO:0000256" key="1">
    <source>
        <dbReference type="SAM" id="Phobius"/>
    </source>
</evidence>
<dbReference type="EMBL" id="CAICTM010000347">
    <property type="protein sequence ID" value="CAB9508474.1"/>
    <property type="molecule type" value="Genomic_DNA"/>
</dbReference>
<proteinExistence type="predicted"/>
<keyword evidence="1" id="KW-0812">Transmembrane</keyword>
<name>A0A9N8DYR1_9STRA</name>
<evidence type="ECO:0000313" key="2">
    <source>
        <dbReference type="EMBL" id="CAB9508474.1"/>
    </source>
</evidence>
<dbReference type="AlphaFoldDB" id="A0A9N8DYR1"/>
<reference evidence="2" key="1">
    <citation type="submission" date="2020-06" db="EMBL/GenBank/DDBJ databases">
        <authorList>
            <consortium name="Plant Systems Biology data submission"/>
        </authorList>
    </citation>
    <scope>NUCLEOTIDE SEQUENCE</scope>
    <source>
        <strain evidence="2">D6</strain>
    </source>
</reference>
<accession>A0A9N8DYR1</accession>
<organism evidence="2 3">
    <name type="scientific">Seminavis robusta</name>
    <dbReference type="NCBI Taxonomy" id="568900"/>
    <lineage>
        <taxon>Eukaryota</taxon>
        <taxon>Sar</taxon>
        <taxon>Stramenopiles</taxon>
        <taxon>Ochrophyta</taxon>
        <taxon>Bacillariophyta</taxon>
        <taxon>Bacillariophyceae</taxon>
        <taxon>Bacillariophycidae</taxon>
        <taxon>Naviculales</taxon>
        <taxon>Naviculaceae</taxon>
        <taxon>Seminavis</taxon>
    </lineage>
</organism>
<sequence>MSASTTTTGNSIASLFTTTMFVMALSCTAEAFVVRSMGRSRSMAALMDSRSGTKADETAERSPIGMTVFVYGDVDDYLPEQRQVGGRQEQY</sequence>
<keyword evidence="1" id="KW-1133">Transmembrane helix</keyword>
<gene>
    <name evidence="2" type="ORF">SEMRO_348_G123310.1</name>
</gene>
<evidence type="ECO:0000313" key="3">
    <source>
        <dbReference type="Proteomes" id="UP001153069"/>
    </source>
</evidence>
<keyword evidence="1" id="KW-0472">Membrane</keyword>
<keyword evidence="3" id="KW-1185">Reference proteome</keyword>
<feature type="transmembrane region" description="Helical" evidence="1">
    <location>
        <begin position="12"/>
        <end position="33"/>
    </location>
</feature>
<dbReference type="Proteomes" id="UP001153069">
    <property type="component" value="Unassembled WGS sequence"/>
</dbReference>
<comment type="caution">
    <text evidence="2">The sequence shown here is derived from an EMBL/GenBank/DDBJ whole genome shotgun (WGS) entry which is preliminary data.</text>
</comment>
<protein>
    <submittedName>
        <fullName evidence="2">Uncharacterized protein</fullName>
    </submittedName>
</protein>